<dbReference type="Gene3D" id="3.10.28.10">
    <property type="entry name" value="Homing endonucleases"/>
    <property type="match status" value="2"/>
</dbReference>
<comment type="function">
    <text evidence="1">Mitochondrial DNA endonuclease involved in intron homing.</text>
</comment>
<reference evidence="4" key="1">
    <citation type="journal article" date="2019" name="Int. J. Biol. Macromol.">
        <title>The complete mitochondrial genomes of five important medicinal Ganoderma species: Features, evolution, and phylogeny.</title>
        <authorList>
            <person name="Li Q."/>
            <person name="Xiang D."/>
            <person name="Wan Y."/>
            <person name="Wu Q."/>
            <person name="Wu X."/>
            <person name="Ma C."/>
            <person name="Song Y."/>
            <person name="Zhao G."/>
            <person name="Huang W."/>
        </authorList>
    </citation>
    <scope>NUCLEOTIDE SEQUENCE</scope>
</reference>
<dbReference type="EMBL" id="MH252533">
    <property type="protein sequence ID" value="AWJ63873.1"/>
    <property type="molecule type" value="Genomic_DNA"/>
</dbReference>
<keyword evidence="4" id="KW-0378">Hydrolase</keyword>
<keyword evidence="2" id="KW-1133">Transmembrane helix</keyword>
<feature type="domain" description="Homing endonuclease LAGLIDADG" evidence="3">
    <location>
        <begin position="73"/>
        <end position="237"/>
    </location>
</feature>
<dbReference type="InterPro" id="IPR027434">
    <property type="entry name" value="Homing_endonucl"/>
</dbReference>
<sequence>MKVIANKFSIGLPLLIIFLYSNYFEFIFKNGILVPDLIFNMAVPILQKKRTRGYMPKEEKIRVSNSIPDWFKQVVCGIILSDGPIRMHGKQALLSIQQTHQELTQEIWKMCFQLNLVLSGIHVINRQKKKIVYSFQTLSLPFFTSLYKSIDNKNIKVLPLNLDSLFTPLAIAFLIMGDGSWDKSGSRIILHLNNFTLIEINRIKSILLSKFDISSYLVKTPHSDKDRGYILKIPARDVGKVRALVSDHI</sequence>
<dbReference type="RefSeq" id="YP_009493078.1">
    <property type="nucleotide sequence ID" value="NC_037936.1"/>
</dbReference>
<evidence type="ECO:0000256" key="2">
    <source>
        <dbReference type="SAM" id="Phobius"/>
    </source>
</evidence>
<gene>
    <name evidence="4" type="primary">orf249</name>
</gene>
<evidence type="ECO:0000313" key="4">
    <source>
        <dbReference type="EMBL" id="AWJ63873.1"/>
    </source>
</evidence>
<dbReference type="AlphaFoldDB" id="A0A2S1WBB2"/>
<protein>
    <submittedName>
        <fullName evidence="4">LAGLIDADG endonuclease</fullName>
    </submittedName>
</protein>
<keyword evidence="2" id="KW-0472">Membrane</keyword>
<keyword evidence="4" id="KW-0540">Nuclease</keyword>
<dbReference type="Pfam" id="PF03161">
    <property type="entry name" value="LAGLIDADG_2"/>
    <property type="match status" value="1"/>
</dbReference>
<name>A0A2S1WBB2_GANTS</name>
<organism evidence="4">
    <name type="scientific">Ganoderma tsugae</name>
    <name type="common">Hemlock varnish shelf mushroom</name>
    <name type="synonym">Polyporus tsugae</name>
    <dbReference type="NCBI Taxonomy" id="2075311"/>
    <lineage>
        <taxon>Eukaryota</taxon>
        <taxon>Fungi</taxon>
        <taxon>Dikarya</taxon>
        <taxon>Basidiomycota</taxon>
        <taxon>Agaricomycotina</taxon>
        <taxon>Agaricomycetes</taxon>
        <taxon>Polyporales</taxon>
        <taxon>Polyporaceae</taxon>
        <taxon>Polyporus</taxon>
    </lineage>
</organism>
<evidence type="ECO:0000259" key="3">
    <source>
        <dbReference type="Pfam" id="PF03161"/>
    </source>
</evidence>
<keyword evidence="4" id="KW-0496">Mitochondrion</keyword>
<dbReference type="GeneID" id="36953225"/>
<keyword evidence="4" id="KW-0255">Endonuclease</keyword>
<dbReference type="InterPro" id="IPR004860">
    <property type="entry name" value="LAGLIDADG_dom"/>
</dbReference>
<geneLocation type="mitochondrion" evidence="4"/>
<feature type="transmembrane region" description="Helical" evidence="2">
    <location>
        <begin position="7"/>
        <end position="24"/>
    </location>
</feature>
<accession>A0A2S1WBB2</accession>
<dbReference type="GO" id="GO:0004519">
    <property type="term" value="F:endonuclease activity"/>
    <property type="evidence" value="ECO:0007669"/>
    <property type="project" value="UniProtKB-KW"/>
</dbReference>
<evidence type="ECO:0000256" key="1">
    <source>
        <dbReference type="ARBA" id="ARBA00002670"/>
    </source>
</evidence>
<proteinExistence type="predicted"/>
<dbReference type="SUPFAM" id="SSF55608">
    <property type="entry name" value="Homing endonucleases"/>
    <property type="match status" value="1"/>
</dbReference>
<keyword evidence="2" id="KW-0812">Transmembrane</keyword>